<keyword evidence="2" id="KW-1185">Reference proteome</keyword>
<dbReference type="Proteomes" id="UP001626550">
    <property type="component" value="Unassembled WGS sequence"/>
</dbReference>
<evidence type="ECO:0000313" key="2">
    <source>
        <dbReference type="Proteomes" id="UP001626550"/>
    </source>
</evidence>
<evidence type="ECO:0000313" key="1">
    <source>
        <dbReference type="EMBL" id="KAL3316643.1"/>
    </source>
</evidence>
<reference evidence="1 2" key="1">
    <citation type="submission" date="2024-11" db="EMBL/GenBank/DDBJ databases">
        <title>Adaptive evolution of stress response genes in parasites aligns with host niche diversity.</title>
        <authorList>
            <person name="Hahn C."/>
            <person name="Resl P."/>
        </authorList>
    </citation>
    <scope>NUCLEOTIDE SEQUENCE [LARGE SCALE GENOMIC DNA]</scope>
    <source>
        <strain evidence="1">EGGRZ-B1_66</strain>
        <tissue evidence="1">Body</tissue>
    </source>
</reference>
<sequence>MSGKKMVDVEMLRRGMLRSPLLLLDNDGDKLVGVRQQEPAASLLNNELMVQQSYTPLRFATVEYEENCKEEVYGTMNQPTSFV</sequence>
<accession>A0ABD2QAP7</accession>
<gene>
    <name evidence="1" type="ORF">Ciccas_004704</name>
</gene>
<protein>
    <submittedName>
        <fullName evidence="1">Uncharacterized protein</fullName>
    </submittedName>
</protein>
<proteinExistence type="predicted"/>
<comment type="caution">
    <text evidence="1">The sequence shown here is derived from an EMBL/GenBank/DDBJ whole genome shotgun (WGS) entry which is preliminary data.</text>
</comment>
<dbReference type="AlphaFoldDB" id="A0ABD2QAP7"/>
<dbReference type="EMBL" id="JBJKFK010000505">
    <property type="protein sequence ID" value="KAL3316643.1"/>
    <property type="molecule type" value="Genomic_DNA"/>
</dbReference>
<name>A0ABD2QAP7_9PLAT</name>
<organism evidence="1 2">
    <name type="scientific">Cichlidogyrus casuarinus</name>
    <dbReference type="NCBI Taxonomy" id="1844966"/>
    <lineage>
        <taxon>Eukaryota</taxon>
        <taxon>Metazoa</taxon>
        <taxon>Spiralia</taxon>
        <taxon>Lophotrochozoa</taxon>
        <taxon>Platyhelminthes</taxon>
        <taxon>Monogenea</taxon>
        <taxon>Monopisthocotylea</taxon>
        <taxon>Dactylogyridea</taxon>
        <taxon>Ancyrocephalidae</taxon>
        <taxon>Cichlidogyrus</taxon>
    </lineage>
</organism>